<feature type="transmembrane region" description="Helical" evidence="1">
    <location>
        <begin position="26"/>
        <end position="42"/>
    </location>
</feature>
<evidence type="ECO:0000313" key="4">
    <source>
        <dbReference type="Proteomes" id="UP000031890"/>
    </source>
</evidence>
<dbReference type="RefSeq" id="WP_042530594.1">
    <property type="nucleotide sequence ID" value="NZ_CP010827.1"/>
</dbReference>
<dbReference type="Pfam" id="PF10756">
    <property type="entry name" value="bPH_6"/>
    <property type="match status" value="1"/>
</dbReference>
<name>A0A0B6F0N6_9CORY</name>
<evidence type="ECO:0000259" key="2">
    <source>
        <dbReference type="Pfam" id="PF10756"/>
    </source>
</evidence>
<feature type="domain" description="Low molecular weight protein antigen 6 PH" evidence="2">
    <location>
        <begin position="65"/>
        <end position="136"/>
    </location>
</feature>
<dbReference type="KEGG" id="csx:CSING_06170"/>
<dbReference type="InterPro" id="IPR019692">
    <property type="entry name" value="CFP-6_PH"/>
</dbReference>
<keyword evidence="1" id="KW-0812">Transmembrane</keyword>
<dbReference type="OrthoDB" id="5190396at2"/>
<dbReference type="EMBL" id="CP010827">
    <property type="protein sequence ID" value="AJI78769.1"/>
    <property type="molecule type" value="Genomic_DNA"/>
</dbReference>
<evidence type="ECO:0000313" key="3">
    <source>
        <dbReference type="EMBL" id="AJI78769.1"/>
    </source>
</evidence>
<dbReference type="STRING" id="161899.CSING_06170"/>
<accession>A0A0B6F0N6</accession>
<protein>
    <submittedName>
        <fullName evidence="3">Bacterial PH domain</fullName>
    </submittedName>
</protein>
<gene>
    <name evidence="3" type="ORF">CSING_06170</name>
</gene>
<keyword evidence="1" id="KW-1133">Transmembrane helix</keyword>
<dbReference type="Proteomes" id="UP000031890">
    <property type="component" value="Chromosome"/>
</dbReference>
<dbReference type="HOGENOM" id="CLU_092736_0_1_11"/>
<evidence type="ECO:0000256" key="1">
    <source>
        <dbReference type="SAM" id="Phobius"/>
    </source>
</evidence>
<sequence length="177" mass="19503">MTSSHPQNASLRADHSPAETFKPTREHLLGIGLLAAIALLSIGWAPKYLFWILIFPALGIWWVLRSRTTVDAAGIHTTYGFRGPKDIVWNDFKGIGFQRSRAFARTAGGDNVNLPGVTFNSLPRLAKSSQGRIPDALTAGRDAADDKVVIVHRDGQQVLLSKEEYAAYLDKHPELKD</sequence>
<dbReference type="AlphaFoldDB" id="A0A0B6F0N6"/>
<proteinExistence type="predicted"/>
<keyword evidence="1" id="KW-0472">Membrane</keyword>
<reference evidence="3 4" key="1">
    <citation type="journal article" date="2015" name="Genome Announc.">
        <title>Complete Genome Sequence and Annotation of Corynebacterium singulare DSM 44357, Isolated from a Human Semen Specimen.</title>
        <authorList>
            <person name="Merten M."/>
            <person name="Brinkrolf K."/>
            <person name="Albersmeier A."/>
            <person name="Kutter Y."/>
            <person name="Ruckert C."/>
            <person name="Tauch A."/>
        </authorList>
    </citation>
    <scope>NUCLEOTIDE SEQUENCE [LARGE SCALE GENOMIC DNA]</scope>
    <source>
        <strain evidence="3">IBS B52218</strain>
    </source>
</reference>
<organism evidence="3 4">
    <name type="scientific">Corynebacterium singulare</name>
    <dbReference type="NCBI Taxonomy" id="161899"/>
    <lineage>
        <taxon>Bacteria</taxon>
        <taxon>Bacillati</taxon>
        <taxon>Actinomycetota</taxon>
        <taxon>Actinomycetes</taxon>
        <taxon>Mycobacteriales</taxon>
        <taxon>Corynebacteriaceae</taxon>
        <taxon>Corynebacterium</taxon>
    </lineage>
</organism>
<feature type="transmembrane region" description="Helical" evidence="1">
    <location>
        <begin position="48"/>
        <end position="64"/>
    </location>
</feature>